<feature type="transmembrane region" description="Helical" evidence="6">
    <location>
        <begin position="334"/>
        <end position="356"/>
    </location>
</feature>
<feature type="transmembrane region" description="Helical" evidence="6">
    <location>
        <begin position="430"/>
        <end position="451"/>
    </location>
</feature>
<keyword evidence="4 6" id="KW-1133">Transmembrane helix</keyword>
<dbReference type="PANTHER" id="PTHR23510">
    <property type="entry name" value="INNER MEMBRANE TRANSPORT PROTEIN YAJR"/>
    <property type="match status" value="1"/>
</dbReference>
<evidence type="ECO:0000313" key="8">
    <source>
        <dbReference type="Proteomes" id="UP000594262"/>
    </source>
</evidence>
<feature type="transmembrane region" description="Helical" evidence="6">
    <location>
        <begin position="88"/>
        <end position="116"/>
    </location>
</feature>
<keyword evidence="5 6" id="KW-0472">Membrane</keyword>
<keyword evidence="2" id="KW-0813">Transport</keyword>
<evidence type="ECO:0000313" key="7">
    <source>
        <dbReference type="EnsemblMetazoa" id="CLYHEMP018118.1"/>
    </source>
</evidence>
<evidence type="ECO:0000256" key="1">
    <source>
        <dbReference type="ARBA" id="ARBA00004127"/>
    </source>
</evidence>
<feature type="transmembrane region" description="Helical" evidence="6">
    <location>
        <begin position="304"/>
        <end position="322"/>
    </location>
</feature>
<keyword evidence="3 6" id="KW-0812">Transmembrane</keyword>
<dbReference type="GeneID" id="136810031"/>
<feature type="transmembrane region" description="Helical" evidence="6">
    <location>
        <begin position="20"/>
        <end position="44"/>
    </location>
</feature>
<comment type="subcellular location">
    <subcellularLocation>
        <location evidence="1">Endomembrane system</location>
        <topology evidence="1">Multi-pass membrane protein</topology>
    </subcellularLocation>
</comment>
<feature type="transmembrane region" description="Helical" evidence="6">
    <location>
        <begin position="185"/>
        <end position="205"/>
    </location>
</feature>
<dbReference type="RefSeq" id="XP_066922701.1">
    <property type="nucleotide sequence ID" value="XM_067066600.1"/>
</dbReference>
<dbReference type="PANTHER" id="PTHR23510:SF3">
    <property type="entry name" value="MAJOR FACILITATOR SUPERFAMILY DOMAIN-CONTAINING PROTEIN 8"/>
    <property type="match status" value="1"/>
</dbReference>
<organism evidence="7 8">
    <name type="scientific">Clytia hemisphaerica</name>
    <dbReference type="NCBI Taxonomy" id="252671"/>
    <lineage>
        <taxon>Eukaryota</taxon>
        <taxon>Metazoa</taxon>
        <taxon>Cnidaria</taxon>
        <taxon>Hydrozoa</taxon>
        <taxon>Hydroidolina</taxon>
        <taxon>Leptothecata</taxon>
        <taxon>Obeliida</taxon>
        <taxon>Clytiidae</taxon>
        <taxon>Clytia</taxon>
    </lineage>
</organism>
<dbReference type="SUPFAM" id="SSF103473">
    <property type="entry name" value="MFS general substrate transporter"/>
    <property type="match status" value="1"/>
</dbReference>
<keyword evidence="8" id="KW-1185">Reference proteome</keyword>
<evidence type="ECO:0000256" key="6">
    <source>
        <dbReference type="SAM" id="Phobius"/>
    </source>
</evidence>
<accession>A0A7M5X7L8</accession>
<evidence type="ECO:0000256" key="5">
    <source>
        <dbReference type="ARBA" id="ARBA00023136"/>
    </source>
</evidence>
<dbReference type="Gene3D" id="1.20.1250.20">
    <property type="entry name" value="MFS general substrate transporter like domains"/>
    <property type="match status" value="1"/>
</dbReference>
<proteinExistence type="predicted"/>
<dbReference type="EnsemblMetazoa" id="CLYHEMT018118.1">
    <property type="protein sequence ID" value="CLYHEMP018118.1"/>
    <property type="gene ID" value="CLYHEMG018118"/>
</dbReference>
<evidence type="ECO:0000256" key="2">
    <source>
        <dbReference type="ARBA" id="ARBA00022448"/>
    </source>
</evidence>
<dbReference type="GO" id="GO:0012505">
    <property type="term" value="C:endomembrane system"/>
    <property type="evidence" value="ECO:0007669"/>
    <property type="project" value="UniProtKB-SubCell"/>
</dbReference>
<dbReference type="InterPro" id="IPR036259">
    <property type="entry name" value="MFS_trans_sf"/>
</dbReference>
<dbReference type="InterPro" id="IPR051068">
    <property type="entry name" value="MFS_Domain-Containing_Protein"/>
</dbReference>
<feature type="transmembrane region" description="Helical" evidence="6">
    <location>
        <begin position="279"/>
        <end position="298"/>
    </location>
</feature>
<dbReference type="Proteomes" id="UP000594262">
    <property type="component" value="Unplaced"/>
</dbReference>
<feature type="transmembrane region" description="Helical" evidence="6">
    <location>
        <begin position="56"/>
        <end position="76"/>
    </location>
</feature>
<sequence>MESSTEYKEWIKRRNRNAFFSYFLLFLDGLETSAVTVVMLFYLQDRFHLNPDETRMFFSIAEMMNAVGQMTGGLFFGRYTDRTRNLRLVVFVNLWATIFGNLIYAIPFSVICIFIGRFLCGLNESLQVAFGGEFRRCYNDKDLINVLGWNEICYSIGFNIGPGAPILFTLIDFQIGSWKIDKYNAVHIFITIISMFLYIAMWFCLSNTSKELEEIKAKFSHHIDDPRVESTGKQHDLADTTKSEDVISTGTKSGLVMHWKQLVNVDIVTLCLSYGIMRYAINTMMSLIVMYALSQFHWNVASLSRLNIIASTLIYIIITVLIKYKVFQGLRKSYFCYATALTLTIFSFANLLLPYFLDISSYKMQTIYLLSHLFIKAWMYFHIQSSGKVLLFNTVSSENSCLIDGLRSTFGSMMRLFAFGTSFLCYKYPTYFLTPLGIIHFITACIIFIRFDKHSQKKKFE</sequence>
<evidence type="ECO:0000256" key="3">
    <source>
        <dbReference type="ARBA" id="ARBA00022692"/>
    </source>
</evidence>
<protein>
    <submittedName>
        <fullName evidence="7">Uncharacterized protein</fullName>
    </submittedName>
</protein>
<reference evidence="7" key="1">
    <citation type="submission" date="2021-01" db="UniProtKB">
        <authorList>
            <consortium name="EnsemblMetazoa"/>
        </authorList>
    </citation>
    <scope>IDENTIFICATION</scope>
</reference>
<dbReference type="AlphaFoldDB" id="A0A7M5X7L8"/>
<dbReference type="OrthoDB" id="6381066at2759"/>
<name>A0A7M5X7L8_9CNID</name>
<evidence type="ECO:0000256" key="4">
    <source>
        <dbReference type="ARBA" id="ARBA00022989"/>
    </source>
</evidence>